<dbReference type="Proteomes" id="UP001177023">
    <property type="component" value="Unassembled WGS sequence"/>
</dbReference>
<sequence>MLCPGRAHRNGTAACRARTTPTPGRYAPLRRGGSRRGRTSVSPLPIAAVAPALSRSTGRLQPAGDEVDVQGLNTEAPPTLLPQNVDGREDTQFPQRLPSSGRGVRLRLVRLYN</sequence>
<keyword evidence="3" id="KW-1185">Reference proteome</keyword>
<evidence type="ECO:0000313" key="2">
    <source>
        <dbReference type="EMBL" id="CAJ0564641.1"/>
    </source>
</evidence>
<proteinExistence type="predicted"/>
<dbReference type="AlphaFoldDB" id="A0AA36CAU3"/>
<organism evidence="2 3">
    <name type="scientific">Mesorhabditis spiculigera</name>
    <dbReference type="NCBI Taxonomy" id="96644"/>
    <lineage>
        <taxon>Eukaryota</taxon>
        <taxon>Metazoa</taxon>
        <taxon>Ecdysozoa</taxon>
        <taxon>Nematoda</taxon>
        <taxon>Chromadorea</taxon>
        <taxon>Rhabditida</taxon>
        <taxon>Rhabditina</taxon>
        <taxon>Rhabditomorpha</taxon>
        <taxon>Rhabditoidea</taxon>
        <taxon>Rhabditidae</taxon>
        <taxon>Mesorhabditinae</taxon>
        <taxon>Mesorhabditis</taxon>
    </lineage>
</organism>
<reference evidence="2" key="1">
    <citation type="submission" date="2023-06" db="EMBL/GenBank/DDBJ databases">
        <authorList>
            <person name="Delattre M."/>
        </authorList>
    </citation>
    <scope>NUCLEOTIDE SEQUENCE</scope>
    <source>
        <strain evidence="2">AF72</strain>
    </source>
</reference>
<evidence type="ECO:0000256" key="1">
    <source>
        <dbReference type="SAM" id="MobiDB-lite"/>
    </source>
</evidence>
<protein>
    <submittedName>
        <fullName evidence="2">Uncharacterized protein</fullName>
    </submittedName>
</protein>
<accession>A0AA36CAU3</accession>
<feature type="non-terminal residue" evidence="2">
    <location>
        <position position="1"/>
    </location>
</feature>
<feature type="region of interest" description="Disordered" evidence="1">
    <location>
        <begin position="1"/>
        <end position="99"/>
    </location>
</feature>
<gene>
    <name evidence="2" type="ORF">MSPICULIGERA_LOCUS3314</name>
</gene>
<evidence type="ECO:0000313" key="3">
    <source>
        <dbReference type="Proteomes" id="UP001177023"/>
    </source>
</evidence>
<name>A0AA36CAU3_9BILA</name>
<dbReference type="EMBL" id="CATQJA010000898">
    <property type="protein sequence ID" value="CAJ0564641.1"/>
    <property type="molecule type" value="Genomic_DNA"/>
</dbReference>
<comment type="caution">
    <text evidence="2">The sequence shown here is derived from an EMBL/GenBank/DDBJ whole genome shotgun (WGS) entry which is preliminary data.</text>
</comment>
<feature type="compositionally biased region" description="Low complexity" evidence="1">
    <location>
        <begin position="11"/>
        <end position="25"/>
    </location>
</feature>